<name>A0ABV3VAR0_9MYCO</name>
<evidence type="ECO:0000313" key="2">
    <source>
        <dbReference type="EMBL" id="MEX3738284.1"/>
    </source>
</evidence>
<evidence type="ECO:0000256" key="1">
    <source>
        <dbReference type="SAM" id="MobiDB-lite"/>
    </source>
</evidence>
<keyword evidence="3" id="KW-1185">Reference proteome</keyword>
<proteinExistence type="predicted"/>
<accession>A0ABV3VAR0</accession>
<organism evidence="2 3">
    <name type="scientific">Mycolicibacterium porcinum</name>
    <dbReference type="NCBI Taxonomy" id="39693"/>
    <lineage>
        <taxon>Bacteria</taxon>
        <taxon>Bacillati</taxon>
        <taxon>Actinomycetota</taxon>
        <taxon>Actinomycetes</taxon>
        <taxon>Mycobacteriales</taxon>
        <taxon>Mycobacteriaceae</taxon>
        <taxon>Mycolicibacterium</taxon>
    </lineage>
</organism>
<evidence type="ECO:0008006" key="4">
    <source>
        <dbReference type="Google" id="ProtNLM"/>
    </source>
</evidence>
<protein>
    <recommendedName>
        <fullName evidence="4">DUF3987 domain-containing protein</fullName>
    </recommendedName>
</protein>
<evidence type="ECO:0000313" key="3">
    <source>
        <dbReference type="Proteomes" id="UP001558474"/>
    </source>
</evidence>
<comment type="caution">
    <text evidence="2">The sequence shown here is derived from an EMBL/GenBank/DDBJ whole genome shotgun (WGS) entry which is preliminary data.</text>
</comment>
<sequence>MIDESDFWSTTDELAQIHQWARARYAAPWAVFFAVLLRVAASTGPHVQLPGVIGGRASLNLLCAFVAPSGGGKGISDKVARLAWPASIKELPIGSGEGIAETFTMRGKESEDNERVTNAIFNCPEIDILTGLESRQGSTILGTLKAFAMGEQLGSTNASKANSRNVAAHAYRGCLSVSAQPGHTGVIFADTSGGTPQRFLWALTIDPDMPDDPVADPEPLNHALPGLLTRRHDDPDIVTEIVYGPDEIRKEIIAAHLARQRGEGEALDGHWMLTRLKTAAVIAIMHHRTVISDLDWQLSETVMAVSDRTRNWIVQQAQHAARAKIRDRAVARATGEDFYDASRLETVKRSIMRMLERDGEQPEGKLKARLGTRDKRDLFEQASALLLAEGVVSSREYEYNGRRITAWSTMTTVVNHENRSSETLTTVVNHDHPATVTDLDSRRSNDNERPKLSCPKWIAKHVAELRAAGIQYIAAFAVYDAALAAGYSKSSIGNAAALCSDIRTAANRAGVTWWCIDPTEQVSYKPVPAFIDEYLDAVSANTDVIDQAHFYAAVDAAGIDRVTARTALTRSGRIDSQPARGQSQSDRIWTLKPKEAS</sequence>
<dbReference type="RefSeq" id="WP_368572784.1">
    <property type="nucleotide sequence ID" value="NZ_JBDLOU010000013.1"/>
</dbReference>
<dbReference type="EMBL" id="JBDLOU010000013">
    <property type="protein sequence ID" value="MEX3738284.1"/>
    <property type="molecule type" value="Genomic_DNA"/>
</dbReference>
<feature type="region of interest" description="Disordered" evidence="1">
    <location>
        <begin position="572"/>
        <end position="597"/>
    </location>
</feature>
<reference evidence="2 3" key="1">
    <citation type="submission" date="2024-04" db="EMBL/GenBank/DDBJ databases">
        <title>Genomic Markers of Mycobacteria.</title>
        <authorList>
            <person name="Soliman M.S."/>
            <person name="Elkholy A."/>
            <person name="Soliman N.S."/>
            <person name="Abbas A."/>
            <person name="Khayrat S."/>
            <person name="Shawky S."/>
        </authorList>
    </citation>
    <scope>NUCLEOTIDE SEQUENCE [LARGE SCALE GENOMIC DNA]</scope>
    <source>
        <strain evidence="2 3">Egy-CU-AM5</strain>
    </source>
</reference>
<gene>
    <name evidence="2" type="ORF">ABFW12_08550</name>
</gene>
<dbReference type="Proteomes" id="UP001558474">
    <property type="component" value="Unassembled WGS sequence"/>
</dbReference>